<evidence type="ECO:0000259" key="2">
    <source>
        <dbReference type="Pfam" id="PF13193"/>
    </source>
</evidence>
<evidence type="ECO:0000313" key="3">
    <source>
        <dbReference type="EMBL" id="ETN71714.1"/>
    </source>
</evidence>
<sequence>MQSKDVVYQFTNFVYDNSVLEIFMTLCNGAQLLVDTVPFSPRRFAGLVDKRCITHCLFFPGVISTFRDENFRKLANLRYWIVGAEKLPQKMLDHAIDCGINVIQNYGPTETTAYALTKHMRAGDDAANLGRAIQNTEVRTDERDELWIRGVGIMRGYLNKDRSSTFRVHKSAYWYSSGDQVRILPNNDVIFVGRQDSQVKIRGHRVELEEIESIICKLSYIKQCKVIWQEKQQVLLAFCTLDSGDRTLEEEILGHCRSHLLKHAVPNRVILLDEFPLTKNTKIDVDQLRQKWELFKQSSAKLKTVETILKHPVDPSLSLFENGGTTWQALAIARNYLMEYGHVLE</sequence>
<dbReference type="Gene3D" id="3.30.300.30">
    <property type="match status" value="1"/>
</dbReference>
<dbReference type="AlphaFoldDB" id="W2SPU1"/>
<evidence type="ECO:0008006" key="5">
    <source>
        <dbReference type="Google" id="ProtNLM"/>
    </source>
</evidence>
<dbReference type="InterPro" id="IPR000873">
    <property type="entry name" value="AMP-dep_synth/lig_dom"/>
</dbReference>
<dbReference type="PANTHER" id="PTHR45527">
    <property type="entry name" value="NONRIBOSOMAL PEPTIDE SYNTHETASE"/>
    <property type="match status" value="1"/>
</dbReference>
<feature type="domain" description="AMP-binding enzyme C-terminal" evidence="2">
    <location>
        <begin position="210"/>
        <end position="282"/>
    </location>
</feature>
<gene>
    <name evidence="3" type="ORF">NECAME_19210</name>
</gene>
<protein>
    <recommendedName>
        <fullName evidence="5">AMP-dependent synthetase/ligase domain-containing protein</fullName>
    </recommendedName>
</protein>
<dbReference type="PANTHER" id="PTHR45527:SF1">
    <property type="entry name" value="FATTY ACID SYNTHASE"/>
    <property type="match status" value="1"/>
</dbReference>
<dbReference type="OMA" id="RVHKSAY"/>
<dbReference type="GO" id="GO:0005737">
    <property type="term" value="C:cytoplasm"/>
    <property type="evidence" value="ECO:0007669"/>
    <property type="project" value="TreeGrafter"/>
</dbReference>
<dbReference type="GO" id="GO:0043041">
    <property type="term" value="P:amino acid activation for nonribosomal peptide biosynthetic process"/>
    <property type="evidence" value="ECO:0007669"/>
    <property type="project" value="TreeGrafter"/>
</dbReference>
<dbReference type="KEGG" id="nai:NECAME_19210"/>
<reference evidence="4" key="1">
    <citation type="journal article" date="2014" name="Nat. Genet.">
        <title>Genome of the human hookworm Necator americanus.</title>
        <authorList>
            <person name="Tang Y.T."/>
            <person name="Gao X."/>
            <person name="Rosa B.A."/>
            <person name="Abubucker S."/>
            <person name="Hallsworth-Pepin K."/>
            <person name="Martin J."/>
            <person name="Tyagi R."/>
            <person name="Heizer E."/>
            <person name="Zhang X."/>
            <person name="Bhonagiri-Palsikar V."/>
            <person name="Minx P."/>
            <person name="Warren W.C."/>
            <person name="Wang Q."/>
            <person name="Zhan B."/>
            <person name="Hotez P.J."/>
            <person name="Sternberg P.W."/>
            <person name="Dougall A."/>
            <person name="Gaze S.T."/>
            <person name="Mulvenna J."/>
            <person name="Sotillo J."/>
            <person name="Ranganathan S."/>
            <person name="Rabelo E.M."/>
            <person name="Wilson R.K."/>
            <person name="Felgner P.L."/>
            <person name="Bethony J."/>
            <person name="Hawdon J.M."/>
            <person name="Gasser R.B."/>
            <person name="Loukas A."/>
            <person name="Mitreva M."/>
        </authorList>
    </citation>
    <scope>NUCLEOTIDE SEQUENCE [LARGE SCALE GENOMIC DNA]</scope>
</reference>
<dbReference type="InterPro" id="IPR042099">
    <property type="entry name" value="ANL_N_sf"/>
</dbReference>
<dbReference type="EMBL" id="KI667178">
    <property type="protein sequence ID" value="ETN71714.1"/>
    <property type="molecule type" value="Genomic_DNA"/>
</dbReference>
<dbReference type="GO" id="GO:0044550">
    <property type="term" value="P:secondary metabolite biosynthetic process"/>
    <property type="evidence" value="ECO:0007669"/>
    <property type="project" value="TreeGrafter"/>
</dbReference>
<dbReference type="Pfam" id="PF13193">
    <property type="entry name" value="AMP-binding_C"/>
    <property type="match status" value="1"/>
</dbReference>
<name>W2SPU1_NECAM</name>
<dbReference type="Proteomes" id="UP000053676">
    <property type="component" value="Unassembled WGS sequence"/>
</dbReference>
<accession>W2SPU1</accession>
<dbReference type="Gene3D" id="3.40.50.12780">
    <property type="entry name" value="N-terminal domain of ligase-like"/>
    <property type="match status" value="1"/>
</dbReference>
<evidence type="ECO:0000259" key="1">
    <source>
        <dbReference type="Pfam" id="PF00501"/>
    </source>
</evidence>
<organism evidence="3 4">
    <name type="scientific">Necator americanus</name>
    <name type="common">Human hookworm</name>
    <dbReference type="NCBI Taxonomy" id="51031"/>
    <lineage>
        <taxon>Eukaryota</taxon>
        <taxon>Metazoa</taxon>
        <taxon>Ecdysozoa</taxon>
        <taxon>Nematoda</taxon>
        <taxon>Chromadorea</taxon>
        <taxon>Rhabditida</taxon>
        <taxon>Rhabditina</taxon>
        <taxon>Rhabditomorpha</taxon>
        <taxon>Strongyloidea</taxon>
        <taxon>Ancylostomatidae</taxon>
        <taxon>Bunostominae</taxon>
        <taxon>Necator</taxon>
    </lineage>
</organism>
<dbReference type="OrthoDB" id="416786at2759"/>
<dbReference type="SUPFAM" id="SSF56801">
    <property type="entry name" value="Acetyl-CoA synthetase-like"/>
    <property type="match status" value="1"/>
</dbReference>
<dbReference type="InterPro" id="IPR025110">
    <property type="entry name" value="AMP-bd_C"/>
</dbReference>
<keyword evidence="4" id="KW-1185">Reference proteome</keyword>
<dbReference type="GO" id="GO:0031177">
    <property type="term" value="F:phosphopantetheine binding"/>
    <property type="evidence" value="ECO:0007669"/>
    <property type="project" value="TreeGrafter"/>
</dbReference>
<feature type="non-terminal residue" evidence="3">
    <location>
        <position position="345"/>
    </location>
</feature>
<dbReference type="InterPro" id="IPR045851">
    <property type="entry name" value="AMP-bd_C_sf"/>
</dbReference>
<evidence type="ECO:0000313" key="4">
    <source>
        <dbReference type="Proteomes" id="UP000053676"/>
    </source>
</evidence>
<proteinExistence type="predicted"/>
<dbReference type="STRING" id="51031.W2SPU1"/>
<dbReference type="Pfam" id="PF00501">
    <property type="entry name" value="AMP-binding"/>
    <property type="match status" value="1"/>
</dbReference>
<feature type="domain" description="AMP-dependent synthetase/ligase" evidence="1">
    <location>
        <begin position="3"/>
        <end position="158"/>
    </location>
</feature>